<dbReference type="AlphaFoldDB" id="A0A8J5T8N8"/>
<evidence type="ECO:0000313" key="2">
    <source>
        <dbReference type="EMBL" id="KAG8068331.1"/>
    </source>
</evidence>
<organism evidence="2 3">
    <name type="scientific">Zizania palustris</name>
    <name type="common">Northern wild rice</name>
    <dbReference type="NCBI Taxonomy" id="103762"/>
    <lineage>
        <taxon>Eukaryota</taxon>
        <taxon>Viridiplantae</taxon>
        <taxon>Streptophyta</taxon>
        <taxon>Embryophyta</taxon>
        <taxon>Tracheophyta</taxon>
        <taxon>Spermatophyta</taxon>
        <taxon>Magnoliopsida</taxon>
        <taxon>Liliopsida</taxon>
        <taxon>Poales</taxon>
        <taxon>Poaceae</taxon>
        <taxon>BOP clade</taxon>
        <taxon>Oryzoideae</taxon>
        <taxon>Oryzeae</taxon>
        <taxon>Zizaniinae</taxon>
        <taxon>Zizania</taxon>
    </lineage>
</organism>
<dbReference type="Proteomes" id="UP000729402">
    <property type="component" value="Unassembled WGS sequence"/>
</dbReference>
<reference evidence="2" key="1">
    <citation type="journal article" date="2021" name="bioRxiv">
        <title>Whole Genome Assembly and Annotation of Northern Wild Rice, Zizania palustris L., Supports a Whole Genome Duplication in the Zizania Genus.</title>
        <authorList>
            <person name="Haas M."/>
            <person name="Kono T."/>
            <person name="Macchietto M."/>
            <person name="Millas R."/>
            <person name="McGilp L."/>
            <person name="Shao M."/>
            <person name="Duquette J."/>
            <person name="Hirsch C.N."/>
            <person name="Kimball J."/>
        </authorList>
    </citation>
    <scope>NUCLEOTIDE SEQUENCE</scope>
    <source>
        <tissue evidence="2">Fresh leaf tissue</tissue>
    </source>
</reference>
<name>A0A8J5T8N8_ZIZPA</name>
<sequence>MLTSPLSTPSAAPSTIFSFLPSSSTLPGCLVVSVTPPSPFQSPLSPDEVTNGGGGGGRSPGIWLPGCYGVAELGGQ</sequence>
<evidence type="ECO:0000256" key="1">
    <source>
        <dbReference type="SAM" id="MobiDB-lite"/>
    </source>
</evidence>
<evidence type="ECO:0000313" key="3">
    <source>
        <dbReference type="Proteomes" id="UP000729402"/>
    </source>
</evidence>
<accession>A0A8J5T8N8</accession>
<dbReference type="EMBL" id="JAAALK010000284">
    <property type="protein sequence ID" value="KAG8068331.1"/>
    <property type="molecule type" value="Genomic_DNA"/>
</dbReference>
<protein>
    <submittedName>
        <fullName evidence="2">Uncharacterized protein</fullName>
    </submittedName>
</protein>
<proteinExistence type="predicted"/>
<gene>
    <name evidence="2" type="ORF">GUJ93_ZPchr0005g15065</name>
</gene>
<comment type="caution">
    <text evidence="2">The sequence shown here is derived from an EMBL/GenBank/DDBJ whole genome shotgun (WGS) entry which is preliminary data.</text>
</comment>
<reference evidence="2" key="2">
    <citation type="submission" date="2021-02" db="EMBL/GenBank/DDBJ databases">
        <authorList>
            <person name="Kimball J.A."/>
            <person name="Haas M.W."/>
            <person name="Macchietto M."/>
            <person name="Kono T."/>
            <person name="Duquette J."/>
            <person name="Shao M."/>
        </authorList>
    </citation>
    <scope>NUCLEOTIDE SEQUENCE</scope>
    <source>
        <tissue evidence="2">Fresh leaf tissue</tissue>
    </source>
</reference>
<keyword evidence="3" id="KW-1185">Reference proteome</keyword>
<feature type="region of interest" description="Disordered" evidence="1">
    <location>
        <begin position="38"/>
        <end position="60"/>
    </location>
</feature>